<reference evidence="2 3" key="1">
    <citation type="submission" date="2016-07" db="EMBL/GenBank/DDBJ databases">
        <title>Multiple horizontal gene transfer events from other fungi enriched the ability of initially mycotrophic Trichoderma (Ascomycota) to feed on dead plant biomass.</title>
        <authorList>
            <consortium name="DOE Joint Genome Institute"/>
            <person name="Aerts A."/>
            <person name="Atanasova L."/>
            <person name="Chenthamara K."/>
            <person name="Zhang J."/>
            <person name="Grujic M."/>
            <person name="Henrissat B."/>
            <person name="Kuo A."/>
            <person name="Salamov A."/>
            <person name="Lipzen A."/>
            <person name="Labutti K."/>
            <person name="Barry K."/>
            <person name="Miao Y."/>
            <person name="Rahimi M.J."/>
            <person name="Shen Q."/>
            <person name="Grigoriev I.V."/>
            <person name="Kubicek C.P."/>
            <person name="Druzhinina I.S."/>
        </authorList>
    </citation>
    <scope>NUCLEOTIDE SEQUENCE [LARGE SCALE GENOMIC DNA]</scope>
    <source>
        <strain evidence="2 3">CBS 226.95</strain>
    </source>
</reference>
<dbReference type="Proteomes" id="UP000241690">
    <property type="component" value="Unassembled WGS sequence"/>
</dbReference>
<keyword evidence="3" id="KW-1185">Reference proteome</keyword>
<dbReference type="PROSITE" id="PS51257">
    <property type="entry name" value="PROKAR_LIPOPROTEIN"/>
    <property type="match status" value="1"/>
</dbReference>
<feature type="chain" id="PRO_5015600945" description="Hydrophobin" evidence="1">
    <location>
        <begin position="31"/>
        <end position="115"/>
    </location>
</feature>
<organism evidence="2 3">
    <name type="scientific">Trichoderma harzianum CBS 226.95</name>
    <dbReference type="NCBI Taxonomy" id="983964"/>
    <lineage>
        <taxon>Eukaryota</taxon>
        <taxon>Fungi</taxon>
        <taxon>Dikarya</taxon>
        <taxon>Ascomycota</taxon>
        <taxon>Pezizomycotina</taxon>
        <taxon>Sordariomycetes</taxon>
        <taxon>Hypocreomycetidae</taxon>
        <taxon>Hypocreales</taxon>
        <taxon>Hypocreaceae</taxon>
        <taxon>Trichoderma</taxon>
    </lineage>
</organism>
<evidence type="ECO:0000256" key="1">
    <source>
        <dbReference type="SAM" id="SignalP"/>
    </source>
</evidence>
<feature type="signal peptide" evidence="1">
    <location>
        <begin position="1"/>
        <end position="30"/>
    </location>
</feature>
<proteinExistence type="predicted"/>
<gene>
    <name evidence="2" type="ORF">M431DRAFT_519288</name>
</gene>
<evidence type="ECO:0000313" key="2">
    <source>
        <dbReference type="EMBL" id="PTB55686.1"/>
    </source>
</evidence>
<dbReference type="RefSeq" id="XP_024775363.1">
    <property type="nucleotide sequence ID" value="XM_024920387.1"/>
</dbReference>
<evidence type="ECO:0000313" key="3">
    <source>
        <dbReference type="Proteomes" id="UP000241690"/>
    </source>
</evidence>
<dbReference type="AlphaFoldDB" id="A0A2T4AF53"/>
<keyword evidence="1" id="KW-0732">Signal</keyword>
<accession>A0A2T4AF53</accession>
<name>A0A2T4AF53_TRIHA</name>
<dbReference type="GeneID" id="36628956"/>
<dbReference type="EMBL" id="KZ679679">
    <property type="protein sequence ID" value="PTB55686.1"/>
    <property type="molecule type" value="Genomic_DNA"/>
</dbReference>
<sequence length="115" mass="11786">MKCSVCGYGYGHMMLAFGVVVVSCDGGTQGVISNHAGWEKRGGRRILCDNSVFQSATSGGCAALGGCGCDTEPPCCIQTALDLDFLAKRSTGTGSSTSTRLNVPARVELQGGCKS</sequence>
<protein>
    <recommendedName>
        <fullName evidence="4">Hydrophobin</fullName>
    </recommendedName>
</protein>
<evidence type="ECO:0008006" key="4">
    <source>
        <dbReference type="Google" id="ProtNLM"/>
    </source>
</evidence>